<accession>A0ABW1D458</accession>
<evidence type="ECO:0000256" key="1">
    <source>
        <dbReference type="ARBA" id="ARBA00022801"/>
    </source>
</evidence>
<comment type="caution">
    <text evidence="3">The sequence shown here is derived from an EMBL/GenBank/DDBJ whole genome shotgun (WGS) entry which is preliminary data.</text>
</comment>
<organism evidence="3 4">
    <name type="scientific">Nonomuraea insulae</name>
    <dbReference type="NCBI Taxonomy" id="1616787"/>
    <lineage>
        <taxon>Bacteria</taxon>
        <taxon>Bacillati</taxon>
        <taxon>Actinomycetota</taxon>
        <taxon>Actinomycetes</taxon>
        <taxon>Streptosporangiales</taxon>
        <taxon>Streptosporangiaceae</taxon>
        <taxon>Nonomuraea</taxon>
    </lineage>
</organism>
<dbReference type="InterPro" id="IPR000073">
    <property type="entry name" value="AB_hydrolase_1"/>
</dbReference>
<proteinExistence type="predicted"/>
<dbReference type="PANTHER" id="PTHR43798:SF31">
    <property type="entry name" value="AB HYDROLASE SUPERFAMILY PROTEIN YCLE"/>
    <property type="match status" value="1"/>
</dbReference>
<reference evidence="4" key="1">
    <citation type="journal article" date="2019" name="Int. J. Syst. Evol. Microbiol.">
        <title>The Global Catalogue of Microorganisms (GCM) 10K type strain sequencing project: providing services to taxonomists for standard genome sequencing and annotation.</title>
        <authorList>
            <consortium name="The Broad Institute Genomics Platform"/>
            <consortium name="The Broad Institute Genome Sequencing Center for Infectious Disease"/>
            <person name="Wu L."/>
            <person name="Ma J."/>
        </authorList>
    </citation>
    <scope>NUCLEOTIDE SEQUENCE [LARGE SCALE GENOMIC DNA]</scope>
    <source>
        <strain evidence="4">CCUG 53903</strain>
    </source>
</reference>
<evidence type="ECO:0000313" key="4">
    <source>
        <dbReference type="Proteomes" id="UP001596058"/>
    </source>
</evidence>
<dbReference type="GO" id="GO:0016787">
    <property type="term" value="F:hydrolase activity"/>
    <property type="evidence" value="ECO:0007669"/>
    <property type="project" value="UniProtKB-KW"/>
</dbReference>
<dbReference type="PRINTS" id="PR00111">
    <property type="entry name" value="ABHYDROLASE"/>
</dbReference>
<evidence type="ECO:0000313" key="3">
    <source>
        <dbReference type="EMBL" id="MFC5831498.1"/>
    </source>
</evidence>
<name>A0ABW1D458_9ACTN</name>
<sequence>MRHDETVLTVAGSLVRAYRAGTGPELVLLHGGGADDARRAWEPVWTALTGHARVTAPDLPGYGGTPLGTTVPTVAGYASWLGAFLDACALGPVTLAGLSLGGRIALRTALAMPERVTRLALRGVTVPRGGSRGEPGGLACPVLLLSGQANRLTPGGGVVAELVAFLSSAATRPG</sequence>
<dbReference type="PANTHER" id="PTHR43798">
    <property type="entry name" value="MONOACYLGLYCEROL LIPASE"/>
    <property type="match status" value="1"/>
</dbReference>
<dbReference type="RefSeq" id="WP_379520971.1">
    <property type="nucleotide sequence ID" value="NZ_JBHSPA010000065.1"/>
</dbReference>
<evidence type="ECO:0000259" key="2">
    <source>
        <dbReference type="Pfam" id="PF00561"/>
    </source>
</evidence>
<dbReference type="SUPFAM" id="SSF53474">
    <property type="entry name" value="alpha/beta-Hydrolases"/>
    <property type="match status" value="1"/>
</dbReference>
<dbReference type="Proteomes" id="UP001596058">
    <property type="component" value="Unassembled WGS sequence"/>
</dbReference>
<protein>
    <submittedName>
        <fullName evidence="3">Alpha/beta fold hydrolase</fullName>
    </submittedName>
</protein>
<gene>
    <name evidence="3" type="ORF">ACFPZ3_47285</name>
</gene>
<keyword evidence="4" id="KW-1185">Reference proteome</keyword>
<keyword evidence="1 3" id="KW-0378">Hydrolase</keyword>
<dbReference type="InterPro" id="IPR050266">
    <property type="entry name" value="AB_hydrolase_sf"/>
</dbReference>
<dbReference type="InterPro" id="IPR029058">
    <property type="entry name" value="AB_hydrolase_fold"/>
</dbReference>
<dbReference type="EMBL" id="JBHSPA010000065">
    <property type="protein sequence ID" value="MFC5831498.1"/>
    <property type="molecule type" value="Genomic_DNA"/>
</dbReference>
<dbReference type="Gene3D" id="3.40.50.1820">
    <property type="entry name" value="alpha/beta hydrolase"/>
    <property type="match status" value="1"/>
</dbReference>
<dbReference type="Pfam" id="PF00561">
    <property type="entry name" value="Abhydrolase_1"/>
    <property type="match status" value="1"/>
</dbReference>
<feature type="domain" description="AB hydrolase-1" evidence="2">
    <location>
        <begin position="26"/>
        <end position="124"/>
    </location>
</feature>